<organism evidence="1">
    <name type="scientific">marine sediment metagenome</name>
    <dbReference type="NCBI Taxonomy" id="412755"/>
    <lineage>
        <taxon>unclassified sequences</taxon>
        <taxon>metagenomes</taxon>
        <taxon>ecological metagenomes</taxon>
    </lineage>
</organism>
<dbReference type="SUPFAM" id="SSF52540">
    <property type="entry name" value="P-loop containing nucleoside triphosphate hydrolases"/>
    <property type="match status" value="1"/>
</dbReference>
<sequence>MYLPKVFLIEGIPGKGKTLTALYLCLYHQINYGLHIYSTVELYNAADCSCGGQHPIERDSYYCGKEEKAFLGVGSEFVQEVDYTHLPNFKAVYDKLEEAKKDPEAFADGSFLLDEGQKFLNRRLSTSKINRILNELLGDYRKCRLDLYLTCHHRTHIDKSSLRYITHFAVPKIYPAEDLCVVRVEDIATDRIMKFQFRPSSIYPFYKTTERVITGGKYSRMKTEDLQ</sequence>
<proteinExistence type="predicted"/>
<reference evidence="1" key="1">
    <citation type="journal article" date="2015" name="Nature">
        <title>Complex archaea that bridge the gap between prokaryotes and eukaryotes.</title>
        <authorList>
            <person name="Spang A."/>
            <person name="Saw J.H."/>
            <person name="Jorgensen S.L."/>
            <person name="Zaremba-Niedzwiedzka K."/>
            <person name="Martijn J."/>
            <person name="Lind A.E."/>
            <person name="van Eijk R."/>
            <person name="Schleper C."/>
            <person name="Guy L."/>
            <person name="Ettema T.J."/>
        </authorList>
    </citation>
    <scope>NUCLEOTIDE SEQUENCE</scope>
</reference>
<gene>
    <name evidence="1" type="ORF">LCGC14_0913510</name>
</gene>
<dbReference type="AlphaFoldDB" id="A0A0F9RZK7"/>
<comment type="caution">
    <text evidence="1">The sequence shown here is derived from an EMBL/GenBank/DDBJ whole genome shotgun (WGS) entry which is preliminary data.</text>
</comment>
<name>A0A0F9RZK7_9ZZZZ</name>
<evidence type="ECO:0000313" key="1">
    <source>
        <dbReference type="EMBL" id="KKN22593.1"/>
    </source>
</evidence>
<dbReference type="Gene3D" id="3.40.50.300">
    <property type="entry name" value="P-loop containing nucleotide triphosphate hydrolases"/>
    <property type="match status" value="1"/>
</dbReference>
<dbReference type="InterPro" id="IPR027417">
    <property type="entry name" value="P-loop_NTPase"/>
</dbReference>
<accession>A0A0F9RZK7</accession>
<evidence type="ECO:0008006" key="2">
    <source>
        <dbReference type="Google" id="ProtNLM"/>
    </source>
</evidence>
<protein>
    <recommendedName>
        <fullName evidence="2">Zona occludens toxin N-terminal domain-containing protein</fullName>
    </recommendedName>
</protein>
<dbReference type="EMBL" id="LAZR01003046">
    <property type="protein sequence ID" value="KKN22593.1"/>
    <property type="molecule type" value="Genomic_DNA"/>
</dbReference>